<sequence>MSGAIGHHETEYHFPAAGESLSILAAMNRLRWLTAGGLPTMAAGILSPPTKLNRIKAGFYEVGYL</sequence>
<proteinExistence type="predicted"/>
<dbReference type="Proteomes" id="UP000194040">
    <property type="component" value="Unassembled WGS sequence"/>
</dbReference>
<keyword evidence="2" id="KW-1185">Reference proteome</keyword>
<comment type="caution">
    <text evidence="1">The sequence shown here is derived from an EMBL/GenBank/DDBJ whole genome shotgun (WGS) entry which is preliminary data.</text>
</comment>
<protein>
    <submittedName>
        <fullName evidence="1">Uncharacterized protein</fullName>
    </submittedName>
</protein>
<accession>A0ABX3XG35</accession>
<organism evidence="1 2">
    <name type="scientific">Lonsdalea iberica</name>
    <dbReference type="NCBI Taxonomy" id="1082703"/>
    <lineage>
        <taxon>Bacteria</taxon>
        <taxon>Pseudomonadati</taxon>
        <taxon>Pseudomonadota</taxon>
        <taxon>Gammaproteobacteria</taxon>
        <taxon>Enterobacterales</taxon>
        <taxon>Pectobacteriaceae</taxon>
        <taxon>Lonsdalea</taxon>
    </lineage>
</organism>
<gene>
    <name evidence="1" type="ORF">AU512_08100</name>
</gene>
<reference evidence="1 2" key="1">
    <citation type="submission" date="2016-02" db="EMBL/GenBank/DDBJ databases">
        <title>Species-wide whole genome sequencing reveals diversity, host range in Lonsdalea quercina.</title>
        <authorList>
            <person name="Li Y."/>
        </authorList>
    </citation>
    <scope>NUCLEOTIDE SEQUENCE [LARGE SCALE GENOMIC DNA]</scope>
    <source>
        <strain evidence="1 2">LMG 26265</strain>
    </source>
</reference>
<name>A0ABX3XG35_9GAMM</name>
<evidence type="ECO:0000313" key="1">
    <source>
        <dbReference type="EMBL" id="OSN10537.1"/>
    </source>
</evidence>
<dbReference type="EMBL" id="LUTQ01000019">
    <property type="protein sequence ID" value="OSN10537.1"/>
    <property type="molecule type" value="Genomic_DNA"/>
</dbReference>
<evidence type="ECO:0000313" key="2">
    <source>
        <dbReference type="Proteomes" id="UP000194040"/>
    </source>
</evidence>